<name>A0ABY2E455_9MICO</name>
<dbReference type="Pfam" id="PF13809">
    <property type="entry name" value="Tubulin_2"/>
    <property type="match status" value="1"/>
</dbReference>
<dbReference type="RefSeq" id="WP_133108263.1">
    <property type="nucleotide sequence ID" value="NZ_SMNA01000006.1"/>
</dbReference>
<dbReference type="Gene3D" id="3.40.50.1440">
    <property type="entry name" value="Tubulin/FtsZ, GTPase domain"/>
    <property type="match status" value="1"/>
</dbReference>
<evidence type="ECO:0000313" key="2">
    <source>
        <dbReference type="EMBL" id="TDE92633.1"/>
    </source>
</evidence>
<keyword evidence="3" id="KW-1185">Reference proteome</keyword>
<dbReference type="SUPFAM" id="SSF52490">
    <property type="entry name" value="Tubulin nucleotide-binding domain-like"/>
    <property type="match status" value="1"/>
</dbReference>
<evidence type="ECO:0000313" key="3">
    <source>
        <dbReference type="Proteomes" id="UP000504882"/>
    </source>
</evidence>
<dbReference type="Proteomes" id="UP000504882">
    <property type="component" value="Unassembled WGS sequence"/>
</dbReference>
<protein>
    <recommendedName>
        <fullName evidence="4">Tubulin-like protein</fullName>
    </recommendedName>
</protein>
<accession>A0ABY2E455</accession>
<proteinExistence type="predicted"/>
<dbReference type="InterPro" id="IPR036525">
    <property type="entry name" value="Tubulin/FtsZ_GTPase_sf"/>
</dbReference>
<evidence type="ECO:0000256" key="1">
    <source>
        <dbReference type="SAM" id="MobiDB-lite"/>
    </source>
</evidence>
<reference evidence="2 3" key="1">
    <citation type="submission" date="2019-03" db="EMBL/GenBank/DDBJ databases">
        <title>Genomic features of bacteria from cold environments.</title>
        <authorList>
            <person name="Shen L."/>
        </authorList>
    </citation>
    <scope>NUCLEOTIDE SEQUENCE [LARGE SCALE GENOMIC DNA]</scope>
    <source>
        <strain evidence="3">T3246-1</strain>
    </source>
</reference>
<evidence type="ECO:0008006" key="4">
    <source>
        <dbReference type="Google" id="ProtNLM"/>
    </source>
</evidence>
<comment type="caution">
    <text evidence="2">The sequence shown here is derived from an EMBL/GenBank/DDBJ whole genome shotgun (WGS) entry which is preliminary data.</text>
</comment>
<dbReference type="InterPro" id="IPR025904">
    <property type="entry name" value="Tubulin-like"/>
</dbReference>
<dbReference type="EMBL" id="SMNA01000006">
    <property type="protein sequence ID" value="TDE92633.1"/>
    <property type="molecule type" value="Genomic_DNA"/>
</dbReference>
<feature type="region of interest" description="Disordered" evidence="1">
    <location>
        <begin position="1019"/>
        <end position="1041"/>
    </location>
</feature>
<gene>
    <name evidence="2" type="ORF">EXU48_13935</name>
</gene>
<sequence>MLRPFLLVGVGGSGGKTLRVVREDLSRRLLQAGWTEGLPSAWQFLHIDVPTTADGNERDLPEQLPERSYQGLVGSGIDYRTLDDSLIQSAGTHARDALGGWRPDPDKVHVPASKGAGQYRALGRTIALSQLKRIATAVREARRQLTGAEVTGELQRLSEALGSPARSVADEPQVIVIASIAGGSGSGAVLDVCDVIRSLGDKWANESVGILYCPDVFDDLDEGLRRGVRPNSLGALAELMAGYWSADGPSESTSELFQAAGVSTGSSRRLGPRFPFLVGARNEHVTYRTQNDVYRAMGRSIASWVASSSLQDRLSAYTQAQWASTAQAVTDHLRLHPGGTETPFTALGSARVGLGRDRFRDYASEHLARSVVHLVLERHELLRSREDERPPRHLIQEQATNAFGAFLAASGLDERGEERNDIIEALQRGDDVKAAGNQLTAEVMEVVRVGAGGKGFATDDVRIRIRQAVVDRRGQFAARMRSLRTQRSREWVDAIQVQVVDVTADAVAKHGGPVAAAMLKRLVAELEEVGRELRSEADHRRRWAADLDSEISRVLGSNRNVTEQEVESAVDRAVQTLEWEQEAEVREMAHGLVADLAKGLLQPLTDAVDHGVEALGTAVASGLDGRGSVVSTWPDADVIPARLKPGPNEFLLEDVETFPATLRALITRTVGLDLENEARGVAERQILTGAKEGTRQSVLRLTQRWVPSDAQFQRTSSAAPARAAVSMAVSAEDVLGRATAWIREPGTPIGGYMQEGLRSYLSEDGVSPREHADRLTRFEGQFVAALNAGSPLVRVNTAVLTRVHNREIQYSRQFSEIPLPEKSAARQRLIGVLEARKQYGPAVEQALSDTEAAFIDVFTVLAEPYEPVVFDSLMRPIASDWGSKKATTTDREEFWRWRRSRPLGEAVPMHPTTLAAMVRGYFVAALLKQVQPSPVRLFVPAGASGAADWLTFEEPLLVGDGRGAEALPQVLESLSLTLLRVNDEESLTPMRPYFRLLDLGEGATNSLPADLRAWIQEGRRAQDDETEDADPTTAEERRSAAKADVERIAKGFGRHFDDLERANDLLGYPGSFDLRHLIRSVLRDLYRAIDSFVDDEREFL</sequence>
<organism evidence="2 3">
    <name type="scientific">Occultella glacieicola</name>
    <dbReference type="NCBI Taxonomy" id="2518684"/>
    <lineage>
        <taxon>Bacteria</taxon>
        <taxon>Bacillati</taxon>
        <taxon>Actinomycetota</taxon>
        <taxon>Actinomycetes</taxon>
        <taxon>Micrococcales</taxon>
        <taxon>Ruaniaceae</taxon>
        <taxon>Occultella</taxon>
    </lineage>
</organism>